<dbReference type="EMBL" id="JAERSG010000001">
    <property type="protein sequence ID" value="MBL0746876.1"/>
    <property type="molecule type" value="Genomic_DNA"/>
</dbReference>
<proteinExistence type="predicted"/>
<dbReference type="Proteomes" id="UP000636918">
    <property type="component" value="Unassembled WGS sequence"/>
</dbReference>
<comment type="caution">
    <text evidence="3">The sequence shown here is derived from an EMBL/GenBank/DDBJ whole genome shotgun (WGS) entry which is preliminary data.</text>
</comment>
<accession>A0ABS1L5A7</accession>
<evidence type="ECO:0000313" key="3">
    <source>
        <dbReference type="EMBL" id="MBL0746876.1"/>
    </source>
</evidence>
<evidence type="ECO:0000256" key="1">
    <source>
        <dbReference type="SAM" id="SignalP"/>
    </source>
</evidence>
<feature type="signal peptide" evidence="1">
    <location>
        <begin position="1"/>
        <end position="20"/>
    </location>
</feature>
<dbReference type="Gene3D" id="2.60.40.4070">
    <property type="match status" value="1"/>
</dbReference>
<dbReference type="InterPro" id="IPR025965">
    <property type="entry name" value="FlgD/Vpr_Ig-like"/>
</dbReference>
<sequence length="435" mass="46495">MIPRLARVVALLALAAPALAVLPAADASTPGRYAISGPSRFSPNGDGIQDAVTFRYRLPERTHVRLTIGPARNRTVQRRVDLGWQPAGTHTWTWNGRNQSGKVVIDRAYVIRLFDTDPGEGFFSYRAIDKVQVDTHFDPTLTAPTYGASPGVPARVYPRSTVVEDALPITANVWDNKVEVFELVIRSSTGRVVRRADLDERRTGPNGPSFGTGRTVGWAAIRGGKPLPKGRYTAVASGRDLAGNTGRSEPLRIWVSDDELEWQERTETVTPVETSYSEPCLGSGCGDYLPCGSVAPSSLFAEGLSYRSVDCTGEFRYPLATRSHRLLVPGATGVRGVAEARVGFTGAPTTAGEGDVGELALGATGAQSVSVVSSTGAETPWVTNPSGGAGRTYYDEDDNEVVVPAGVGWSFTTRGSDSVDVDRFTVSYRFLAPAA</sequence>
<keyword evidence="1" id="KW-0732">Signal</keyword>
<dbReference type="Pfam" id="PF13860">
    <property type="entry name" value="FlgD_ig"/>
    <property type="match status" value="1"/>
</dbReference>
<feature type="chain" id="PRO_5046227355" description="FlgD/Vpr Ig-like domain-containing protein" evidence="1">
    <location>
        <begin position="21"/>
        <end position="435"/>
    </location>
</feature>
<organism evidence="3 4">
    <name type="scientific">Nocardioides baculatus</name>
    <dbReference type="NCBI Taxonomy" id="2801337"/>
    <lineage>
        <taxon>Bacteria</taxon>
        <taxon>Bacillati</taxon>
        <taxon>Actinomycetota</taxon>
        <taxon>Actinomycetes</taxon>
        <taxon>Propionibacteriales</taxon>
        <taxon>Nocardioidaceae</taxon>
        <taxon>Nocardioides</taxon>
    </lineage>
</organism>
<evidence type="ECO:0000259" key="2">
    <source>
        <dbReference type="Pfam" id="PF13860"/>
    </source>
</evidence>
<name>A0ABS1L5A7_9ACTN</name>
<protein>
    <recommendedName>
        <fullName evidence="2">FlgD/Vpr Ig-like domain-containing protein</fullName>
    </recommendedName>
</protein>
<feature type="domain" description="FlgD/Vpr Ig-like" evidence="2">
    <location>
        <begin position="50"/>
        <end position="113"/>
    </location>
</feature>
<keyword evidence="4" id="KW-1185">Reference proteome</keyword>
<reference evidence="3 4" key="1">
    <citation type="submission" date="2021-01" db="EMBL/GenBank/DDBJ databases">
        <title>Genome seq and assembly of Nocardiodes sp. G10.</title>
        <authorList>
            <person name="Chhetri G."/>
        </authorList>
    </citation>
    <scope>NUCLEOTIDE SEQUENCE [LARGE SCALE GENOMIC DNA]</scope>
    <source>
        <strain evidence="3 4">G10</strain>
    </source>
</reference>
<gene>
    <name evidence="3" type="ORF">JI751_04570</name>
</gene>
<evidence type="ECO:0000313" key="4">
    <source>
        <dbReference type="Proteomes" id="UP000636918"/>
    </source>
</evidence>
<dbReference type="RefSeq" id="WP_201933859.1">
    <property type="nucleotide sequence ID" value="NZ_JAERSG010000001.1"/>
</dbReference>